<dbReference type="KEGG" id="vg:6369820"/>
<dbReference type="EMBL" id="AB366653">
    <property type="protein sequence ID" value="BAG41547.1"/>
    <property type="molecule type" value="Genomic_DNA"/>
</dbReference>
<dbReference type="Gene3D" id="1.10.260.40">
    <property type="entry name" value="lambda repressor-like DNA-binding domains"/>
    <property type="match status" value="1"/>
</dbReference>
<dbReference type="InterPro" id="IPR010982">
    <property type="entry name" value="Lambda_DNA-bd_dom_sf"/>
</dbReference>
<evidence type="ECO:0000313" key="2">
    <source>
        <dbReference type="Proteomes" id="UP000001034"/>
    </source>
</evidence>
<organism evidence="1 2">
    <name type="scientific">Ralstonia phage phiRSL1</name>
    <dbReference type="NCBI Taxonomy" id="1980924"/>
    <lineage>
        <taxon>Viruses</taxon>
        <taxon>Duplodnaviria</taxon>
        <taxon>Heunggongvirae</taxon>
        <taxon>Uroviricota</taxon>
        <taxon>Caudoviricetes</taxon>
        <taxon>Mieseafarmvirus</taxon>
        <taxon>Mieseafarmvirus RSL1</taxon>
    </lineage>
</organism>
<name>B2ZXX1_9CAUD</name>
<proteinExistence type="predicted"/>
<reference evidence="1 2" key="1">
    <citation type="journal article" date="2010" name="Virology">
        <title>A jumbo phage infecting the phytopathogen Ralstonia solanacearum defines a new lineage of the Myoviridae family.</title>
        <authorList>
            <person name="Yamada T."/>
            <person name="Satoh S."/>
            <person name="Ishikawa H."/>
            <person name="Fujiwara A."/>
            <person name="Kawasaki T."/>
            <person name="Fujie M."/>
            <person name="Ogata H."/>
        </authorList>
    </citation>
    <scope>NUCLEOTIDE SEQUENCE [LARGE SCALE GENOMIC DNA]</scope>
</reference>
<accession>B2ZXX1</accession>
<dbReference type="Proteomes" id="UP000001034">
    <property type="component" value="Segment"/>
</dbReference>
<dbReference type="SUPFAM" id="SSF47413">
    <property type="entry name" value="lambda repressor-like DNA-binding domains"/>
    <property type="match status" value="1"/>
</dbReference>
<dbReference type="GeneID" id="6369820"/>
<dbReference type="RefSeq" id="YP_001949977.1">
    <property type="nucleotide sequence ID" value="NC_010811.2"/>
</dbReference>
<protein>
    <submittedName>
        <fullName evidence="1">Plasmid maintenance system antidote protein like protein</fullName>
    </submittedName>
</protein>
<dbReference type="GO" id="GO:0003677">
    <property type="term" value="F:DNA binding"/>
    <property type="evidence" value="ECO:0007669"/>
    <property type="project" value="InterPro"/>
</dbReference>
<sequence length="56" mass="6259">MLTEKAPITADLALRIEHWLGIMHGGRARMWLEMQMDYDLQVAQASPPTGVLKAPV</sequence>
<evidence type="ECO:0000313" key="1">
    <source>
        <dbReference type="EMBL" id="BAG41547.1"/>
    </source>
</evidence>
<keyword evidence="2" id="KW-1185">Reference proteome</keyword>